<dbReference type="InterPro" id="IPR003736">
    <property type="entry name" value="PAAI_dom"/>
</dbReference>
<dbReference type="Proteomes" id="UP000466794">
    <property type="component" value="Unassembled WGS sequence"/>
</dbReference>
<dbReference type="RefSeq" id="WP_157390368.1">
    <property type="nucleotide sequence ID" value="NZ_WRPP01000005.1"/>
</dbReference>
<evidence type="ECO:0000259" key="2">
    <source>
        <dbReference type="Pfam" id="PF03061"/>
    </source>
</evidence>
<keyword evidence="1" id="KW-0378">Hydrolase</keyword>
<organism evidence="3 4">
    <name type="scientific">Nocardia terrae</name>
    <dbReference type="NCBI Taxonomy" id="2675851"/>
    <lineage>
        <taxon>Bacteria</taxon>
        <taxon>Bacillati</taxon>
        <taxon>Actinomycetota</taxon>
        <taxon>Actinomycetes</taxon>
        <taxon>Mycobacteriales</taxon>
        <taxon>Nocardiaceae</taxon>
        <taxon>Nocardia</taxon>
    </lineage>
</organism>
<protein>
    <submittedName>
        <fullName evidence="3">Hotdog fold thioesterase</fullName>
    </submittedName>
</protein>
<dbReference type="EMBL" id="WRPP01000005">
    <property type="protein sequence ID" value="MVU80805.1"/>
    <property type="molecule type" value="Genomic_DNA"/>
</dbReference>
<sequence length="125" mass="12836">MMSELGAICTQVSDDTATFVVPSTPMVPNPNGSVNGGIVVAIADQMMGLLASRIASPGHLAATGTLNAQFHSPALAPLTVRGNVVRFGRRLTFVEVIVEDRDGGRCASCQGTMVAGAALRPARGD</sequence>
<keyword evidence="4" id="KW-1185">Reference proteome</keyword>
<dbReference type="InterPro" id="IPR029069">
    <property type="entry name" value="HotDog_dom_sf"/>
</dbReference>
<comment type="caution">
    <text evidence="3">The sequence shown here is derived from an EMBL/GenBank/DDBJ whole genome shotgun (WGS) entry which is preliminary data.</text>
</comment>
<dbReference type="Gene3D" id="3.10.129.10">
    <property type="entry name" value="Hotdog Thioesterase"/>
    <property type="match status" value="1"/>
</dbReference>
<dbReference type="CDD" id="cd03443">
    <property type="entry name" value="PaaI_thioesterase"/>
    <property type="match status" value="1"/>
</dbReference>
<dbReference type="AlphaFoldDB" id="A0A7K1V2H2"/>
<dbReference type="InterPro" id="IPR006683">
    <property type="entry name" value="Thioestr_dom"/>
</dbReference>
<dbReference type="GO" id="GO:0016289">
    <property type="term" value="F:acyl-CoA hydrolase activity"/>
    <property type="evidence" value="ECO:0007669"/>
    <property type="project" value="UniProtKB-ARBA"/>
</dbReference>
<accession>A0A7K1V2H2</accession>
<proteinExistence type="predicted"/>
<name>A0A7K1V2H2_9NOCA</name>
<evidence type="ECO:0000256" key="1">
    <source>
        <dbReference type="ARBA" id="ARBA00022801"/>
    </source>
</evidence>
<reference evidence="3 4" key="1">
    <citation type="submission" date="2019-12" db="EMBL/GenBank/DDBJ databases">
        <title>Nocardia sp. nov. ET3-3 isolated from soil.</title>
        <authorList>
            <person name="Kanchanasin P."/>
            <person name="Tanasupawat S."/>
            <person name="Yuki M."/>
            <person name="Kudo T."/>
        </authorList>
    </citation>
    <scope>NUCLEOTIDE SEQUENCE [LARGE SCALE GENOMIC DNA]</scope>
    <source>
        <strain evidence="3 4">ET3-3</strain>
    </source>
</reference>
<feature type="domain" description="Thioesterase" evidence="2">
    <location>
        <begin position="31"/>
        <end position="107"/>
    </location>
</feature>
<gene>
    <name evidence="3" type="ORF">GPX89_26570</name>
</gene>
<evidence type="ECO:0000313" key="4">
    <source>
        <dbReference type="Proteomes" id="UP000466794"/>
    </source>
</evidence>
<dbReference type="Pfam" id="PF03061">
    <property type="entry name" value="4HBT"/>
    <property type="match status" value="1"/>
</dbReference>
<dbReference type="NCBIfam" id="TIGR00369">
    <property type="entry name" value="unchar_dom_1"/>
    <property type="match status" value="1"/>
</dbReference>
<dbReference type="SUPFAM" id="SSF54637">
    <property type="entry name" value="Thioesterase/thiol ester dehydrase-isomerase"/>
    <property type="match status" value="1"/>
</dbReference>
<evidence type="ECO:0000313" key="3">
    <source>
        <dbReference type="EMBL" id="MVU80805.1"/>
    </source>
</evidence>